<dbReference type="InterPro" id="IPR007159">
    <property type="entry name" value="SpoVT-AbrB_dom"/>
</dbReference>
<evidence type="ECO:0000256" key="3">
    <source>
        <dbReference type="ARBA" id="ARBA00022737"/>
    </source>
</evidence>
<dbReference type="PROSITE" id="PS51740">
    <property type="entry name" value="SPOVT_ABRB"/>
    <property type="match status" value="2"/>
</dbReference>
<accession>A0A932GNT8</accession>
<comment type="subunit">
    <text evidence="7">Forms oligomers.</text>
</comment>
<dbReference type="Proteomes" id="UP000741360">
    <property type="component" value="Unassembled WGS sequence"/>
</dbReference>
<dbReference type="SUPFAM" id="SSF89447">
    <property type="entry name" value="AbrB/MazE/MraZ-like"/>
    <property type="match status" value="1"/>
</dbReference>
<dbReference type="PANTHER" id="PTHR34701:SF1">
    <property type="entry name" value="TRANSCRIPTIONAL REGULATOR MRAZ"/>
    <property type="match status" value="1"/>
</dbReference>
<feature type="domain" description="SpoVT-AbrB" evidence="8">
    <location>
        <begin position="5"/>
        <end position="50"/>
    </location>
</feature>
<organism evidence="9 10">
    <name type="scientific">Tectimicrobiota bacterium</name>
    <dbReference type="NCBI Taxonomy" id="2528274"/>
    <lineage>
        <taxon>Bacteria</taxon>
        <taxon>Pseudomonadati</taxon>
        <taxon>Nitrospinota/Tectimicrobiota group</taxon>
        <taxon>Candidatus Tectimicrobiota</taxon>
    </lineage>
</organism>
<dbReference type="Gene3D" id="3.40.1550.20">
    <property type="entry name" value="Transcriptional regulator MraZ domain"/>
    <property type="match status" value="1"/>
</dbReference>
<dbReference type="NCBIfam" id="TIGR00242">
    <property type="entry name" value="division/cell wall cluster transcriptional repressor MraZ"/>
    <property type="match status" value="1"/>
</dbReference>
<evidence type="ECO:0000256" key="6">
    <source>
        <dbReference type="ARBA" id="ARBA00023163"/>
    </source>
</evidence>
<dbReference type="InterPro" id="IPR020603">
    <property type="entry name" value="MraZ_dom"/>
</dbReference>
<evidence type="ECO:0000256" key="4">
    <source>
        <dbReference type="ARBA" id="ARBA00023015"/>
    </source>
</evidence>
<dbReference type="InterPro" id="IPR035642">
    <property type="entry name" value="MraZ_N"/>
</dbReference>
<evidence type="ECO:0000256" key="5">
    <source>
        <dbReference type="ARBA" id="ARBA00023125"/>
    </source>
</evidence>
<dbReference type="InterPro" id="IPR038619">
    <property type="entry name" value="MraZ_sf"/>
</dbReference>
<dbReference type="AlphaFoldDB" id="A0A932GNT8"/>
<dbReference type="EMBL" id="JACPSX010000104">
    <property type="protein sequence ID" value="MBI3014571.1"/>
    <property type="molecule type" value="Genomic_DNA"/>
</dbReference>
<keyword evidence="5 7" id="KW-0238">DNA-binding</keyword>
<evidence type="ECO:0000256" key="7">
    <source>
        <dbReference type="HAMAP-Rule" id="MF_01008"/>
    </source>
</evidence>
<dbReference type="InterPro" id="IPR035644">
    <property type="entry name" value="MraZ_C"/>
</dbReference>
<evidence type="ECO:0000259" key="8">
    <source>
        <dbReference type="PROSITE" id="PS51740"/>
    </source>
</evidence>
<evidence type="ECO:0000256" key="2">
    <source>
        <dbReference type="ARBA" id="ARBA00022490"/>
    </source>
</evidence>
<comment type="caution">
    <text evidence="9">The sequence shown here is derived from an EMBL/GenBank/DDBJ whole genome shotgun (WGS) entry which is preliminary data.</text>
</comment>
<dbReference type="GO" id="GO:0009295">
    <property type="term" value="C:nucleoid"/>
    <property type="evidence" value="ECO:0007669"/>
    <property type="project" value="UniProtKB-SubCell"/>
</dbReference>
<comment type="subcellular location">
    <subcellularLocation>
        <location evidence="7">Cytoplasm</location>
        <location evidence="7">Nucleoid</location>
    </subcellularLocation>
</comment>
<sequence>MFLGAHYLSIDEKGRVSVPAKFREILITEYKNHLILSSFDNCLVLYPGKEWLGIVAQAREHAATLKGMRRVLRRFYAMATECSLDKQGRLLLSPTQREYADIKDQVVVVGCDNKIEIWSRERWGEFEIESKKEVDEMADKLSEVGF</sequence>
<reference evidence="9" key="1">
    <citation type="submission" date="2020-07" db="EMBL/GenBank/DDBJ databases">
        <title>Huge and variable diversity of episymbiotic CPR bacteria and DPANN archaea in groundwater ecosystems.</title>
        <authorList>
            <person name="He C.Y."/>
            <person name="Keren R."/>
            <person name="Whittaker M."/>
            <person name="Farag I.F."/>
            <person name="Doudna J."/>
            <person name="Cate J.H.D."/>
            <person name="Banfield J.F."/>
        </authorList>
    </citation>
    <scope>NUCLEOTIDE SEQUENCE</scope>
    <source>
        <strain evidence="9">NC_groundwater_717_Ag_S-0.2um_59_8</strain>
    </source>
</reference>
<dbReference type="InterPro" id="IPR037914">
    <property type="entry name" value="SpoVT-AbrB_sf"/>
</dbReference>
<evidence type="ECO:0000313" key="10">
    <source>
        <dbReference type="Proteomes" id="UP000741360"/>
    </source>
</evidence>
<keyword evidence="2 7" id="KW-0963">Cytoplasm</keyword>
<dbReference type="CDD" id="cd16320">
    <property type="entry name" value="MraZ_N"/>
    <property type="match status" value="1"/>
</dbReference>
<feature type="domain" description="SpoVT-AbrB" evidence="8">
    <location>
        <begin position="79"/>
        <end position="122"/>
    </location>
</feature>
<name>A0A932GNT8_UNCTE</name>
<comment type="similarity">
    <text evidence="7">Belongs to the MraZ family.</text>
</comment>
<dbReference type="GO" id="GO:0005737">
    <property type="term" value="C:cytoplasm"/>
    <property type="evidence" value="ECO:0007669"/>
    <property type="project" value="UniProtKB-UniRule"/>
</dbReference>
<evidence type="ECO:0000256" key="1">
    <source>
        <dbReference type="ARBA" id="ARBA00013860"/>
    </source>
</evidence>
<keyword evidence="3" id="KW-0677">Repeat</keyword>
<keyword evidence="4 7" id="KW-0805">Transcription regulation</keyword>
<dbReference type="CDD" id="cd16321">
    <property type="entry name" value="MraZ_C"/>
    <property type="match status" value="1"/>
</dbReference>
<proteinExistence type="inferred from homology"/>
<dbReference type="GO" id="GO:0003700">
    <property type="term" value="F:DNA-binding transcription factor activity"/>
    <property type="evidence" value="ECO:0007669"/>
    <property type="project" value="UniProtKB-UniRule"/>
</dbReference>
<dbReference type="Pfam" id="PF02381">
    <property type="entry name" value="MraZ"/>
    <property type="match status" value="2"/>
</dbReference>
<dbReference type="InterPro" id="IPR003444">
    <property type="entry name" value="MraZ"/>
</dbReference>
<keyword evidence="6 7" id="KW-0804">Transcription</keyword>
<dbReference type="GO" id="GO:2000143">
    <property type="term" value="P:negative regulation of DNA-templated transcription initiation"/>
    <property type="evidence" value="ECO:0007669"/>
    <property type="project" value="TreeGrafter"/>
</dbReference>
<dbReference type="GO" id="GO:0000976">
    <property type="term" value="F:transcription cis-regulatory region binding"/>
    <property type="evidence" value="ECO:0007669"/>
    <property type="project" value="TreeGrafter"/>
</dbReference>
<gene>
    <name evidence="7 9" type="primary">mraZ</name>
    <name evidence="9" type="ORF">HYY65_05835</name>
</gene>
<dbReference type="PANTHER" id="PTHR34701">
    <property type="entry name" value="TRANSCRIPTIONAL REGULATOR MRAZ"/>
    <property type="match status" value="1"/>
</dbReference>
<dbReference type="HAMAP" id="MF_01008">
    <property type="entry name" value="MraZ"/>
    <property type="match status" value="1"/>
</dbReference>
<evidence type="ECO:0000313" key="9">
    <source>
        <dbReference type="EMBL" id="MBI3014571.1"/>
    </source>
</evidence>
<protein>
    <recommendedName>
        <fullName evidence="1 7">Transcriptional regulator MraZ</fullName>
    </recommendedName>
</protein>